<dbReference type="AlphaFoldDB" id="A0AAP8MWH1"/>
<evidence type="ECO:0000313" key="1">
    <source>
        <dbReference type="EMBL" id="PMP10243.1"/>
    </source>
</evidence>
<name>A0AAP8MWH1_9VIBR</name>
<dbReference type="RefSeq" id="WP_102477798.1">
    <property type="nucleotide sequence ID" value="NZ_MDBO01000075.1"/>
</dbReference>
<accession>A0AAP8MWH1</accession>
<protein>
    <submittedName>
        <fullName evidence="1">Uncharacterized protein</fullName>
    </submittedName>
</protein>
<reference evidence="2" key="1">
    <citation type="submission" date="2016-07" db="EMBL/GenBank/DDBJ databases">
        <title>Nontailed viruses are major unrecognized killers of bacteria in the ocean.</title>
        <authorList>
            <person name="Kauffman K."/>
            <person name="Hussain F."/>
            <person name="Yang J."/>
            <person name="Arevalo P."/>
            <person name="Brown J."/>
            <person name="Cutler M."/>
            <person name="Kelly L."/>
            <person name="Polz M.F."/>
        </authorList>
    </citation>
    <scope>NUCLEOTIDE SEQUENCE [LARGE SCALE GENOMIC DNA]</scope>
    <source>
        <strain evidence="2">10N.222.49.A5</strain>
    </source>
</reference>
<dbReference type="EMBL" id="MDBO01000075">
    <property type="protein sequence ID" value="PMP10243.1"/>
    <property type="molecule type" value="Genomic_DNA"/>
</dbReference>
<proteinExistence type="predicted"/>
<organism evidence="1 2">
    <name type="scientific">Vibrio breoganii</name>
    <dbReference type="NCBI Taxonomy" id="553239"/>
    <lineage>
        <taxon>Bacteria</taxon>
        <taxon>Pseudomonadati</taxon>
        <taxon>Pseudomonadota</taxon>
        <taxon>Gammaproteobacteria</taxon>
        <taxon>Vibrionales</taxon>
        <taxon>Vibrionaceae</taxon>
        <taxon>Vibrio</taxon>
    </lineage>
</organism>
<evidence type="ECO:0000313" key="2">
    <source>
        <dbReference type="Proteomes" id="UP000235611"/>
    </source>
</evidence>
<gene>
    <name evidence="1" type="ORF">BCS93_11245</name>
</gene>
<sequence length="85" mass="9898">MNEKNVSTQFGRVVAVATGQQWLTLRDIERIIAQRFNEYDTQSAISARLREVSVVRHGLIKDKHIERINNKNVYFYRLLPAKVLA</sequence>
<dbReference type="Proteomes" id="UP000235611">
    <property type="component" value="Unassembled WGS sequence"/>
</dbReference>
<comment type="caution">
    <text evidence="1">The sequence shown here is derived from an EMBL/GenBank/DDBJ whole genome shotgun (WGS) entry which is preliminary data.</text>
</comment>